<evidence type="ECO:0000313" key="4">
    <source>
        <dbReference type="Proteomes" id="UP000215633"/>
    </source>
</evidence>
<dbReference type="Pfam" id="PF13561">
    <property type="entry name" value="adh_short_C2"/>
    <property type="match status" value="1"/>
</dbReference>
<keyword evidence="4" id="KW-1185">Reference proteome</keyword>
<dbReference type="AlphaFoldDB" id="A0A261V5Y4"/>
<dbReference type="RefSeq" id="WP_094807949.1">
    <property type="nucleotide sequence ID" value="NZ_NEVT01000009.1"/>
</dbReference>
<gene>
    <name evidence="3" type="ORF">CAL24_22165</name>
</gene>
<dbReference type="PRINTS" id="PR00081">
    <property type="entry name" value="GDHRDH"/>
</dbReference>
<proteinExistence type="inferred from homology"/>
<dbReference type="FunFam" id="3.40.50.720:FF:000084">
    <property type="entry name" value="Short-chain dehydrogenase reductase"/>
    <property type="match status" value="1"/>
</dbReference>
<organism evidence="3 4">
    <name type="scientific">Bordetella genomosp. 2</name>
    <dbReference type="NCBI Taxonomy" id="1983456"/>
    <lineage>
        <taxon>Bacteria</taxon>
        <taxon>Pseudomonadati</taxon>
        <taxon>Pseudomonadota</taxon>
        <taxon>Betaproteobacteria</taxon>
        <taxon>Burkholderiales</taxon>
        <taxon>Alcaligenaceae</taxon>
        <taxon>Bordetella</taxon>
    </lineage>
</organism>
<evidence type="ECO:0000256" key="2">
    <source>
        <dbReference type="ARBA" id="ARBA00023002"/>
    </source>
</evidence>
<sequence length="249" mass="25654">MNRLSGKTAVVTGGNSGIGLAAARAFVEEGARVAILGRRQQAVDAAVAQLGSAAFGVVGDVADLSTHDRLVAEVRERCGAIDIYMANAGMNQVEPSPAVSVASYDAQFDTNTRAVFFGVTKALPLMRDGASIILTGSIASAKVLENHAVYAASKAAIGAFARAWALEFAARRIRVNVLSPGPTDTPILAKLGVAEADRPAFDRGMAAAIPLGRLARSDELARAALFLASDDSSFVTGVDLRVDGGIALS</sequence>
<dbReference type="PANTHER" id="PTHR43008">
    <property type="entry name" value="BENZIL REDUCTASE"/>
    <property type="match status" value="1"/>
</dbReference>
<reference evidence="4" key="1">
    <citation type="submission" date="2017-05" db="EMBL/GenBank/DDBJ databases">
        <title>Complete and WGS of Bordetella genogroups.</title>
        <authorList>
            <person name="Spilker T."/>
            <person name="Lipuma J."/>
        </authorList>
    </citation>
    <scope>NUCLEOTIDE SEQUENCE [LARGE SCALE GENOMIC DNA]</scope>
    <source>
        <strain evidence="4">AU8256</strain>
    </source>
</reference>
<protein>
    <submittedName>
        <fullName evidence="3">Short-chain dehydrogenase</fullName>
    </submittedName>
</protein>
<dbReference type="Gene3D" id="3.40.50.720">
    <property type="entry name" value="NAD(P)-binding Rossmann-like Domain"/>
    <property type="match status" value="1"/>
</dbReference>
<dbReference type="PROSITE" id="PS00061">
    <property type="entry name" value="ADH_SHORT"/>
    <property type="match status" value="1"/>
</dbReference>
<dbReference type="InterPro" id="IPR036291">
    <property type="entry name" value="NAD(P)-bd_dom_sf"/>
</dbReference>
<dbReference type="CDD" id="cd05233">
    <property type="entry name" value="SDR_c"/>
    <property type="match status" value="1"/>
</dbReference>
<dbReference type="EMBL" id="NEVT01000009">
    <property type="protein sequence ID" value="OZI69536.1"/>
    <property type="molecule type" value="Genomic_DNA"/>
</dbReference>
<keyword evidence="2" id="KW-0560">Oxidoreductase</keyword>
<name>A0A261V5Y4_9BORD</name>
<dbReference type="InterPro" id="IPR002347">
    <property type="entry name" value="SDR_fam"/>
</dbReference>
<dbReference type="InterPro" id="IPR020904">
    <property type="entry name" value="Sc_DH/Rdtase_CS"/>
</dbReference>
<dbReference type="PANTHER" id="PTHR43008:SF4">
    <property type="entry name" value="CHAIN DEHYDROGENASE, PUTATIVE (AFU_ORTHOLOGUE AFUA_4G08710)-RELATED"/>
    <property type="match status" value="1"/>
</dbReference>
<dbReference type="Proteomes" id="UP000215633">
    <property type="component" value="Unassembled WGS sequence"/>
</dbReference>
<dbReference type="PRINTS" id="PR00080">
    <property type="entry name" value="SDRFAMILY"/>
</dbReference>
<accession>A0A261V5Y4</accession>
<evidence type="ECO:0000313" key="3">
    <source>
        <dbReference type="EMBL" id="OZI69536.1"/>
    </source>
</evidence>
<comment type="similarity">
    <text evidence="1">Belongs to the short-chain dehydrogenases/reductases (SDR) family.</text>
</comment>
<evidence type="ECO:0000256" key="1">
    <source>
        <dbReference type="ARBA" id="ARBA00006484"/>
    </source>
</evidence>
<comment type="caution">
    <text evidence="3">The sequence shown here is derived from an EMBL/GenBank/DDBJ whole genome shotgun (WGS) entry which is preliminary data.</text>
</comment>
<dbReference type="GO" id="GO:0050664">
    <property type="term" value="F:oxidoreductase activity, acting on NAD(P)H, oxygen as acceptor"/>
    <property type="evidence" value="ECO:0007669"/>
    <property type="project" value="TreeGrafter"/>
</dbReference>
<dbReference type="SUPFAM" id="SSF51735">
    <property type="entry name" value="NAD(P)-binding Rossmann-fold domains"/>
    <property type="match status" value="1"/>
</dbReference>